<gene>
    <name evidence="8" type="ORF">RDWZM_000836</name>
</gene>
<comment type="similarity">
    <text evidence="2">Belongs to the UPF0359 family.</text>
</comment>
<comment type="subcellular location">
    <subcellularLocation>
        <location evidence="1">Membrane</location>
        <topology evidence="1">Multi-pass membrane protein</topology>
    </subcellularLocation>
</comment>
<evidence type="ECO:0000256" key="1">
    <source>
        <dbReference type="ARBA" id="ARBA00004141"/>
    </source>
</evidence>
<dbReference type="OrthoDB" id="10027388at2759"/>
<evidence type="ECO:0000256" key="2">
    <source>
        <dbReference type="ARBA" id="ARBA00010125"/>
    </source>
</evidence>
<dbReference type="EMBL" id="JAPWDV010000001">
    <property type="protein sequence ID" value="KAJ6222291.1"/>
    <property type="molecule type" value="Genomic_DNA"/>
</dbReference>
<dbReference type="GO" id="GO:0005886">
    <property type="term" value="C:plasma membrane"/>
    <property type="evidence" value="ECO:0007669"/>
    <property type="project" value="TreeGrafter"/>
</dbReference>
<dbReference type="Proteomes" id="UP001142055">
    <property type="component" value="Chromosome 1"/>
</dbReference>
<dbReference type="AlphaFoldDB" id="A0A9Q0RQ20"/>
<feature type="transmembrane region" description="Helical" evidence="7">
    <location>
        <begin position="200"/>
        <end position="225"/>
    </location>
</feature>
<keyword evidence="4 7" id="KW-1133">Transmembrane helix</keyword>
<dbReference type="PANTHER" id="PTHR15876">
    <property type="entry name" value="TRANSMEMBRANE PROTEIN ADIPOCYTE-ASSOCIATED 1"/>
    <property type="match status" value="1"/>
</dbReference>
<proteinExistence type="inferred from homology"/>
<keyword evidence="5 7" id="KW-0472">Membrane</keyword>
<evidence type="ECO:0000313" key="8">
    <source>
        <dbReference type="EMBL" id="KAJ6222291.1"/>
    </source>
</evidence>
<keyword evidence="9" id="KW-1185">Reference proteome</keyword>
<keyword evidence="3 7" id="KW-0812">Transmembrane</keyword>
<feature type="region of interest" description="Disordered" evidence="6">
    <location>
        <begin position="432"/>
        <end position="458"/>
    </location>
</feature>
<evidence type="ECO:0000256" key="7">
    <source>
        <dbReference type="SAM" id="Phobius"/>
    </source>
</evidence>
<dbReference type="OMA" id="HYGPYAY"/>
<comment type="caution">
    <text evidence="8">The sequence shown here is derived from an EMBL/GenBank/DDBJ whole genome shotgun (WGS) entry which is preliminary data.</text>
</comment>
<feature type="region of interest" description="Disordered" evidence="6">
    <location>
        <begin position="473"/>
        <end position="500"/>
    </location>
</feature>
<evidence type="ECO:0000313" key="9">
    <source>
        <dbReference type="Proteomes" id="UP001142055"/>
    </source>
</evidence>
<evidence type="ECO:0000256" key="4">
    <source>
        <dbReference type="ARBA" id="ARBA00022989"/>
    </source>
</evidence>
<dbReference type="InterPro" id="IPR018781">
    <property type="entry name" value="TPRA1/CAND2/CAND8"/>
</dbReference>
<feature type="transmembrane region" description="Helical" evidence="7">
    <location>
        <begin position="89"/>
        <end position="110"/>
    </location>
</feature>
<protein>
    <recommendedName>
        <fullName evidence="10">Transmembrane protein adipocyte-associated 1 homolog</fullName>
    </recommendedName>
</protein>
<sequence length="500" mass="55637">MNYLEHPTLPHLFADPIENVVNYSNGSNSDDTHICKVILYTEIRDTSIRVWDAAIFIPNFTFLVYLLLRFKVSRERINALNSYPILRNFYVFIYLCVTVSIMRCFISVVMKVHTTGGDLTDKIFWVIVRFFLLSTEISVLVFGLFSGHLDVRQSIRRILSITLFVSLVYSVCQGTFEIIAPDASFYIASKDYYLYGHGGMFFWFCTCMLSFFVYLGVVLLPWIPCRNRLLLPTKQSFYIYAGILATLNIIQAIGAISFNFNRIEGLCIVDATTYLYFTLFTPLVYCTFLSPFLQNGSSNSGASALVTTTAGAETRTGCRDTSLPQPPPALNRPTNLFTSGLRGAVNFSYRPQVDDDLLDADDDFPSVGSTSGFGSGNGPGLQFDHYGPYAYNQPRQGYLVYGGGGGPGVSMNQVPRSISMFSFQSNIATPMASSTDQSATPFNGQETTLPINPSSGKTNRLLESHMLQEQMVDDHTKADSPNELQKVSLDDIKTTTTTTT</sequence>
<accession>A0A9Q0RQ20</accession>
<feature type="transmembrane region" description="Helical" evidence="7">
    <location>
        <begin position="122"/>
        <end position="146"/>
    </location>
</feature>
<evidence type="ECO:0000256" key="6">
    <source>
        <dbReference type="SAM" id="MobiDB-lite"/>
    </source>
</evidence>
<name>A0A9Q0RQ20_BLOTA</name>
<dbReference type="Pfam" id="PF10160">
    <property type="entry name" value="Tmemb_40"/>
    <property type="match status" value="1"/>
</dbReference>
<feature type="transmembrane region" description="Helical" evidence="7">
    <location>
        <begin position="237"/>
        <end position="261"/>
    </location>
</feature>
<evidence type="ECO:0008006" key="10">
    <source>
        <dbReference type="Google" id="ProtNLM"/>
    </source>
</evidence>
<reference evidence="8" key="1">
    <citation type="submission" date="2022-12" db="EMBL/GenBank/DDBJ databases">
        <title>Genome assemblies of Blomia tropicalis.</title>
        <authorList>
            <person name="Cui Y."/>
        </authorList>
    </citation>
    <scope>NUCLEOTIDE SEQUENCE</scope>
    <source>
        <tissue evidence="8">Adult mites</tissue>
    </source>
</reference>
<feature type="transmembrane region" description="Helical" evidence="7">
    <location>
        <begin position="158"/>
        <end position="180"/>
    </location>
</feature>
<dbReference type="GO" id="GO:0004930">
    <property type="term" value="F:G protein-coupled receptor activity"/>
    <property type="evidence" value="ECO:0007669"/>
    <property type="project" value="TreeGrafter"/>
</dbReference>
<organism evidence="8 9">
    <name type="scientific">Blomia tropicalis</name>
    <name type="common">Mite</name>
    <dbReference type="NCBI Taxonomy" id="40697"/>
    <lineage>
        <taxon>Eukaryota</taxon>
        <taxon>Metazoa</taxon>
        <taxon>Ecdysozoa</taxon>
        <taxon>Arthropoda</taxon>
        <taxon>Chelicerata</taxon>
        <taxon>Arachnida</taxon>
        <taxon>Acari</taxon>
        <taxon>Acariformes</taxon>
        <taxon>Sarcoptiformes</taxon>
        <taxon>Astigmata</taxon>
        <taxon>Glycyphagoidea</taxon>
        <taxon>Echimyopodidae</taxon>
        <taxon>Blomia</taxon>
    </lineage>
</organism>
<dbReference type="PANTHER" id="PTHR15876:SF8">
    <property type="entry name" value="TRANSMEMBRANE PROTEIN ADIPOCYTE-ASSOCIATED 1"/>
    <property type="match status" value="1"/>
</dbReference>
<evidence type="ECO:0000256" key="3">
    <source>
        <dbReference type="ARBA" id="ARBA00022692"/>
    </source>
</evidence>
<feature type="transmembrane region" description="Helical" evidence="7">
    <location>
        <begin position="48"/>
        <end position="68"/>
    </location>
</feature>
<evidence type="ECO:0000256" key="5">
    <source>
        <dbReference type="ARBA" id="ARBA00023136"/>
    </source>
</evidence>
<feature type="transmembrane region" description="Helical" evidence="7">
    <location>
        <begin position="273"/>
        <end position="293"/>
    </location>
</feature>